<dbReference type="SUPFAM" id="SSF53448">
    <property type="entry name" value="Nucleotide-diphospho-sugar transferases"/>
    <property type="match status" value="1"/>
</dbReference>
<comment type="subcellular location">
    <subcellularLocation>
        <location evidence="1">Membrane</location>
    </subcellularLocation>
</comment>
<name>X6M939_RETFI</name>
<evidence type="ECO:0000313" key="8">
    <source>
        <dbReference type="Proteomes" id="UP000023152"/>
    </source>
</evidence>
<feature type="transmembrane region" description="Helical" evidence="5">
    <location>
        <begin position="12"/>
        <end position="34"/>
    </location>
</feature>
<dbReference type="Pfam" id="PF09258">
    <property type="entry name" value="Glyco_transf_64"/>
    <property type="match status" value="1"/>
</dbReference>
<dbReference type="GO" id="GO:0016757">
    <property type="term" value="F:glycosyltransferase activity"/>
    <property type="evidence" value="ECO:0007669"/>
    <property type="project" value="InterPro"/>
</dbReference>
<keyword evidence="5" id="KW-0812">Transmembrane</keyword>
<dbReference type="PANTHER" id="PTHR48261">
    <property type="entry name" value="ACETYLGLUCOSAMINYLTRANSFERASE"/>
    <property type="match status" value="1"/>
</dbReference>
<dbReference type="Gene3D" id="3.90.550.10">
    <property type="entry name" value="Spore Coat Polysaccharide Biosynthesis Protein SpsA, Chain A"/>
    <property type="match status" value="1"/>
</dbReference>
<evidence type="ECO:0000256" key="4">
    <source>
        <dbReference type="ARBA" id="ARBA00023157"/>
    </source>
</evidence>
<keyword evidence="4" id="KW-1015">Disulfide bond</keyword>
<protein>
    <recommendedName>
        <fullName evidence="6">Glycosyl transferase 64 domain-containing protein</fullName>
    </recommendedName>
</protein>
<dbReference type="InterPro" id="IPR004263">
    <property type="entry name" value="Exostosin"/>
</dbReference>
<feature type="domain" description="Glycosyl transferase 64" evidence="6">
    <location>
        <begin position="87"/>
        <end position="283"/>
    </location>
</feature>
<keyword evidence="8" id="KW-1185">Reference proteome</keyword>
<keyword evidence="3 5" id="KW-0472">Membrane</keyword>
<evidence type="ECO:0000256" key="5">
    <source>
        <dbReference type="SAM" id="Phobius"/>
    </source>
</evidence>
<comment type="caution">
    <text evidence="7">The sequence shown here is derived from an EMBL/GenBank/DDBJ whole genome shotgun (WGS) entry which is preliminary data.</text>
</comment>
<keyword evidence="2" id="KW-0808">Transferase</keyword>
<evidence type="ECO:0000259" key="6">
    <source>
        <dbReference type="Pfam" id="PF09258"/>
    </source>
</evidence>
<evidence type="ECO:0000256" key="3">
    <source>
        <dbReference type="ARBA" id="ARBA00023136"/>
    </source>
</evidence>
<dbReference type="AlphaFoldDB" id="X6M939"/>
<dbReference type="GO" id="GO:0016020">
    <property type="term" value="C:membrane"/>
    <property type="evidence" value="ECO:0007669"/>
    <property type="project" value="UniProtKB-SubCell"/>
</dbReference>
<proteinExistence type="predicted"/>
<dbReference type="EMBL" id="ASPP01023501">
    <property type="protein sequence ID" value="ETO10379.1"/>
    <property type="molecule type" value="Genomic_DNA"/>
</dbReference>
<dbReference type="OrthoDB" id="5954868at2759"/>
<accession>X6M939</accession>
<dbReference type="PANTHER" id="PTHR48261:SF2">
    <property type="entry name" value="ACETYLGLUCOSAMINYLTRANSFERASE"/>
    <property type="match status" value="1"/>
</dbReference>
<dbReference type="Proteomes" id="UP000023152">
    <property type="component" value="Unassembled WGS sequence"/>
</dbReference>
<evidence type="ECO:0000256" key="2">
    <source>
        <dbReference type="ARBA" id="ARBA00022679"/>
    </source>
</evidence>
<keyword evidence="5" id="KW-1133">Transmembrane helix</keyword>
<evidence type="ECO:0000313" key="7">
    <source>
        <dbReference type="EMBL" id="ETO10379.1"/>
    </source>
</evidence>
<evidence type="ECO:0000256" key="1">
    <source>
        <dbReference type="ARBA" id="ARBA00004370"/>
    </source>
</evidence>
<sequence length="343" mass="40545">MRKLKKSQNTPPKFSLLFGVLLICISILGLYLYFKNEIFIHLTRIVTEPTWDESHVYYFADISNRLQNYDTRPYKDPTPMSPKKGGYTVVMNTFRRPQCIYSSIQHWRDCAQSKGHMKYLRNMIIIWPDPERHPEQRLINLINEINNSSSFRINIHRFNDTKLSNRYCPGYDDMLVECETIDLMYQLWIRYPDHLIGTQYRYIQSDGTYSGTSGVNIHPFRKYNNIFVTKGGFIHKKYYELYFKSTKFQHIRQMVDRFITGEDILMSAVYHDSSDDPSHVPLIFYINPPTLLAQENDKRCVESKFGDAAALHKRTSGNRATIVAEIFKLYNNQNPFPSIWYTF</sequence>
<organism evidence="7 8">
    <name type="scientific">Reticulomyxa filosa</name>
    <dbReference type="NCBI Taxonomy" id="46433"/>
    <lineage>
        <taxon>Eukaryota</taxon>
        <taxon>Sar</taxon>
        <taxon>Rhizaria</taxon>
        <taxon>Retaria</taxon>
        <taxon>Foraminifera</taxon>
        <taxon>Monothalamids</taxon>
        <taxon>Reticulomyxidae</taxon>
        <taxon>Reticulomyxa</taxon>
    </lineage>
</organism>
<gene>
    <name evidence="7" type="ORF">RFI_26998</name>
</gene>
<dbReference type="InterPro" id="IPR029044">
    <property type="entry name" value="Nucleotide-diphossugar_trans"/>
</dbReference>
<reference evidence="7 8" key="1">
    <citation type="journal article" date="2013" name="Curr. Biol.">
        <title>The Genome of the Foraminiferan Reticulomyxa filosa.</title>
        <authorList>
            <person name="Glockner G."/>
            <person name="Hulsmann N."/>
            <person name="Schleicher M."/>
            <person name="Noegel A.A."/>
            <person name="Eichinger L."/>
            <person name="Gallinger C."/>
            <person name="Pawlowski J."/>
            <person name="Sierra R."/>
            <person name="Euteneuer U."/>
            <person name="Pillet L."/>
            <person name="Moustafa A."/>
            <person name="Platzer M."/>
            <person name="Groth M."/>
            <person name="Szafranski K."/>
            <person name="Schliwa M."/>
        </authorList>
    </citation>
    <scope>NUCLEOTIDE SEQUENCE [LARGE SCALE GENOMIC DNA]</scope>
</reference>
<dbReference type="InterPro" id="IPR015338">
    <property type="entry name" value="GT64_dom"/>
</dbReference>